<dbReference type="SUPFAM" id="SSF54523">
    <property type="entry name" value="Pili subunits"/>
    <property type="match status" value="1"/>
</dbReference>
<keyword evidence="5" id="KW-1185">Reference proteome</keyword>
<keyword evidence="3" id="KW-0472">Membrane</keyword>
<reference evidence="4" key="1">
    <citation type="submission" date="2022-11" db="EMBL/GenBank/DDBJ databases">
        <title>WGS of Natronobacillus azotifigens 24KS-1, an anaerobic diazotrophic haloalkaliphile from soda-rich habitats.</title>
        <authorList>
            <person name="Sorokin D.Y."/>
            <person name="Merkel A.Y."/>
        </authorList>
    </citation>
    <scope>NUCLEOTIDE SEQUENCE</scope>
    <source>
        <strain evidence="4">24KS-1</strain>
    </source>
</reference>
<proteinExistence type="predicted"/>
<feature type="transmembrane region" description="Helical" evidence="3">
    <location>
        <begin position="12"/>
        <end position="31"/>
    </location>
</feature>
<dbReference type="AlphaFoldDB" id="A0A9J6RFF7"/>
<sequence>MKKQDGFTFVELLVTISLIMIMITMIGLIHGKSYDNYQFKRWFQQFESDVLFLQQQTMTTRTNDLLNILPSTNQYEIRSTPLEPPNIVRNIPKEWKVSILSLQMPLSYTRAGTIRNPGMFRITTKHSTYDIYFPFGKGRCYFVQR</sequence>
<dbReference type="Proteomes" id="UP001084197">
    <property type="component" value="Unassembled WGS sequence"/>
</dbReference>
<evidence type="ECO:0000256" key="3">
    <source>
        <dbReference type="SAM" id="Phobius"/>
    </source>
</evidence>
<keyword evidence="3" id="KW-1133">Transmembrane helix</keyword>
<evidence type="ECO:0000313" key="5">
    <source>
        <dbReference type="Proteomes" id="UP001084197"/>
    </source>
</evidence>
<dbReference type="EMBL" id="JAPRAT010000027">
    <property type="protein sequence ID" value="MCZ0704067.1"/>
    <property type="molecule type" value="Genomic_DNA"/>
</dbReference>
<dbReference type="InterPro" id="IPR045584">
    <property type="entry name" value="Pilin-like"/>
</dbReference>
<keyword evidence="2" id="KW-0178">Competence</keyword>
<dbReference type="NCBIfam" id="NF040982">
    <property type="entry name" value="ComGD"/>
    <property type="match status" value="1"/>
</dbReference>
<organism evidence="4 5">
    <name type="scientific">Natronobacillus azotifigens</name>
    <dbReference type="NCBI Taxonomy" id="472978"/>
    <lineage>
        <taxon>Bacteria</taxon>
        <taxon>Bacillati</taxon>
        <taxon>Bacillota</taxon>
        <taxon>Bacilli</taxon>
        <taxon>Bacillales</taxon>
        <taxon>Bacillaceae</taxon>
        <taxon>Natronobacillus</taxon>
    </lineage>
</organism>
<dbReference type="InterPro" id="IPR016785">
    <property type="entry name" value="ComGD"/>
</dbReference>
<accession>A0A9J6RFF7</accession>
<dbReference type="RefSeq" id="WP_268780834.1">
    <property type="nucleotide sequence ID" value="NZ_JAPRAT010000027.1"/>
</dbReference>
<name>A0A9J6RFF7_9BACI</name>
<comment type="caution">
    <text evidence="4">The sequence shown here is derived from an EMBL/GenBank/DDBJ whole genome shotgun (WGS) entry which is preliminary data.</text>
</comment>
<evidence type="ECO:0000256" key="2">
    <source>
        <dbReference type="ARBA" id="ARBA00023287"/>
    </source>
</evidence>
<evidence type="ECO:0000313" key="4">
    <source>
        <dbReference type="EMBL" id="MCZ0704067.1"/>
    </source>
</evidence>
<dbReference type="Pfam" id="PF07963">
    <property type="entry name" value="N_methyl"/>
    <property type="match status" value="1"/>
</dbReference>
<evidence type="ECO:0000256" key="1">
    <source>
        <dbReference type="ARBA" id="ARBA00004241"/>
    </source>
</evidence>
<dbReference type="InterPro" id="IPR012902">
    <property type="entry name" value="N_methyl_site"/>
</dbReference>
<gene>
    <name evidence="4" type="primary">comGD</name>
    <name evidence="4" type="ORF">OWO01_12700</name>
</gene>
<dbReference type="GO" id="GO:0030420">
    <property type="term" value="P:establishment of competence for transformation"/>
    <property type="evidence" value="ECO:0007669"/>
    <property type="project" value="UniProtKB-KW"/>
</dbReference>
<comment type="subcellular location">
    <subcellularLocation>
        <location evidence="1">Cell surface</location>
    </subcellularLocation>
</comment>
<protein>
    <submittedName>
        <fullName evidence="4">Competence type IV pilus minor pilin ComGD</fullName>
    </submittedName>
</protein>
<dbReference type="PIRSF" id="PIRSF021292">
    <property type="entry name" value="Competence_ComGD"/>
    <property type="match status" value="1"/>
</dbReference>
<dbReference type="GO" id="GO:0009986">
    <property type="term" value="C:cell surface"/>
    <property type="evidence" value="ECO:0007669"/>
    <property type="project" value="UniProtKB-SubCell"/>
</dbReference>
<keyword evidence="3" id="KW-0812">Transmembrane</keyword>